<sequence>MDKSEYCWDNRVTENFALHDATVTPWPFANKEFDLCVGIGSLKHIPEDKVDSVLREIGRVSERSLFCLGTGIFSPPELKDIVLNKTLEWWQDLFGTTIPNHSLELLSIEMERETRLAFHLENEIPKRPTIIENLQSMVFNPDGSSK</sequence>
<evidence type="ECO:0000313" key="1">
    <source>
        <dbReference type="EMBL" id="GAJ16858.1"/>
    </source>
</evidence>
<evidence type="ECO:0008006" key="2">
    <source>
        <dbReference type="Google" id="ProtNLM"/>
    </source>
</evidence>
<gene>
    <name evidence="1" type="ORF">S12H4_59505</name>
</gene>
<reference evidence="1" key="1">
    <citation type="journal article" date="2014" name="Front. Microbiol.">
        <title>High frequency of phylogenetically diverse reductive dehalogenase-homologous genes in deep subseafloor sedimentary metagenomes.</title>
        <authorList>
            <person name="Kawai M."/>
            <person name="Futagami T."/>
            <person name="Toyoda A."/>
            <person name="Takaki Y."/>
            <person name="Nishi S."/>
            <person name="Hori S."/>
            <person name="Arai W."/>
            <person name="Tsubouchi T."/>
            <person name="Morono Y."/>
            <person name="Uchiyama I."/>
            <person name="Ito T."/>
            <person name="Fujiyama A."/>
            <person name="Inagaki F."/>
            <person name="Takami H."/>
        </authorList>
    </citation>
    <scope>NUCLEOTIDE SEQUENCE</scope>
    <source>
        <strain evidence="1">Expedition CK06-06</strain>
    </source>
</reference>
<name>X1UHA5_9ZZZZ</name>
<protein>
    <recommendedName>
        <fullName evidence="2">Methyltransferase type 11 domain-containing protein</fullName>
    </recommendedName>
</protein>
<organism evidence="1">
    <name type="scientific">marine sediment metagenome</name>
    <dbReference type="NCBI Taxonomy" id="412755"/>
    <lineage>
        <taxon>unclassified sequences</taxon>
        <taxon>metagenomes</taxon>
        <taxon>ecological metagenomes</taxon>
    </lineage>
</organism>
<accession>X1UHA5</accession>
<dbReference type="InterPro" id="IPR029063">
    <property type="entry name" value="SAM-dependent_MTases_sf"/>
</dbReference>
<proteinExistence type="predicted"/>
<dbReference type="AlphaFoldDB" id="X1UHA5"/>
<dbReference type="EMBL" id="BARW01038900">
    <property type="protein sequence ID" value="GAJ16858.1"/>
    <property type="molecule type" value="Genomic_DNA"/>
</dbReference>
<comment type="caution">
    <text evidence="1">The sequence shown here is derived from an EMBL/GenBank/DDBJ whole genome shotgun (WGS) entry which is preliminary data.</text>
</comment>
<dbReference type="Gene3D" id="3.40.50.150">
    <property type="entry name" value="Vaccinia Virus protein VP39"/>
    <property type="match status" value="1"/>
</dbReference>
<dbReference type="SUPFAM" id="SSF53335">
    <property type="entry name" value="S-adenosyl-L-methionine-dependent methyltransferases"/>
    <property type="match status" value="1"/>
</dbReference>
<feature type="non-terminal residue" evidence="1">
    <location>
        <position position="146"/>
    </location>
</feature>